<comment type="caution">
    <text evidence="1">The sequence shown here is derived from an EMBL/GenBank/DDBJ whole genome shotgun (WGS) entry which is preliminary data.</text>
</comment>
<proteinExistence type="predicted"/>
<protein>
    <submittedName>
        <fullName evidence="1">Uncharacterized protein</fullName>
    </submittedName>
</protein>
<name>A0A5N6PFX8_9ASTR</name>
<evidence type="ECO:0000313" key="1">
    <source>
        <dbReference type="EMBL" id="KAD6453640.1"/>
    </source>
</evidence>
<dbReference type="EMBL" id="SZYD01000004">
    <property type="protein sequence ID" value="KAD6453640.1"/>
    <property type="molecule type" value="Genomic_DNA"/>
</dbReference>
<sequence length="152" mass="17471">MSSSDEMEFAGDDIGPMLMILRSRHSTSLWTTRGCSSLWGRSRASDFQPQPGQPQQAEISFRLFEFPYHLSLAEFGSVLGLYTEEETHMPIYMTAIHTADDAVFSAWWLRIGDETFVRAARPAGMEAFHPVRLDRRTVHYMRIVQRFPRLGL</sequence>
<reference evidence="1 2" key="1">
    <citation type="submission" date="2019-05" db="EMBL/GenBank/DDBJ databases">
        <title>Mikania micrantha, genome provides insights into the molecular mechanism of rapid growth.</title>
        <authorList>
            <person name="Liu B."/>
        </authorList>
    </citation>
    <scope>NUCLEOTIDE SEQUENCE [LARGE SCALE GENOMIC DNA]</scope>
    <source>
        <strain evidence="1">NLD-2019</strain>
        <tissue evidence="1">Leaf</tissue>
    </source>
</reference>
<evidence type="ECO:0000313" key="2">
    <source>
        <dbReference type="Proteomes" id="UP000326396"/>
    </source>
</evidence>
<organism evidence="1 2">
    <name type="scientific">Mikania micrantha</name>
    <name type="common">bitter vine</name>
    <dbReference type="NCBI Taxonomy" id="192012"/>
    <lineage>
        <taxon>Eukaryota</taxon>
        <taxon>Viridiplantae</taxon>
        <taxon>Streptophyta</taxon>
        <taxon>Embryophyta</taxon>
        <taxon>Tracheophyta</taxon>
        <taxon>Spermatophyta</taxon>
        <taxon>Magnoliopsida</taxon>
        <taxon>eudicotyledons</taxon>
        <taxon>Gunneridae</taxon>
        <taxon>Pentapetalae</taxon>
        <taxon>asterids</taxon>
        <taxon>campanulids</taxon>
        <taxon>Asterales</taxon>
        <taxon>Asteraceae</taxon>
        <taxon>Asteroideae</taxon>
        <taxon>Heliantheae alliance</taxon>
        <taxon>Eupatorieae</taxon>
        <taxon>Mikania</taxon>
    </lineage>
</organism>
<dbReference type="Proteomes" id="UP000326396">
    <property type="component" value="Linkage Group LG12"/>
</dbReference>
<keyword evidence="2" id="KW-1185">Reference proteome</keyword>
<dbReference type="OrthoDB" id="1750287at2759"/>
<dbReference type="AlphaFoldDB" id="A0A5N6PFX8"/>
<gene>
    <name evidence="1" type="ORF">E3N88_08345</name>
</gene>
<accession>A0A5N6PFX8</accession>